<dbReference type="GO" id="GO:0160147">
    <property type="term" value="F:tRNA pseudouridine(38-40) synthase activity"/>
    <property type="evidence" value="ECO:0007669"/>
    <property type="project" value="UniProtKB-EC"/>
</dbReference>
<proteinExistence type="inferred from homology"/>
<evidence type="ECO:0000313" key="10">
    <source>
        <dbReference type="Proteomes" id="UP001207116"/>
    </source>
</evidence>
<keyword evidence="2 4" id="KW-0819">tRNA processing</keyword>
<keyword evidence="10" id="KW-1185">Reference proteome</keyword>
<dbReference type="GO" id="GO:0003723">
    <property type="term" value="F:RNA binding"/>
    <property type="evidence" value="ECO:0007669"/>
    <property type="project" value="InterPro"/>
</dbReference>
<dbReference type="InterPro" id="IPR020094">
    <property type="entry name" value="TruA/RsuA/RluB/E/F_N"/>
</dbReference>
<dbReference type="InterPro" id="IPR020097">
    <property type="entry name" value="PsdUridine_synth_TruA_a/b_dom"/>
</dbReference>
<dbReference type="InterPro" id="IPR001406">
    <property type="entry name" value="PsdUridine_synth_TruA"/>
</dbReference>
<dbReference type="Pfam" id="PF01416">
    <property type="entry name" value="PseudoU_synth_1"/>
    <property type="match status" value="1"/>
</dbReference>
<protein>
    <recommendedName>
        <fullName evidence="4">tRNA pseudouridine synthase A</fullName>
        <ecNumber evidence="4">5.4.99.12</ecNumber>
    </recommendedName>
    <alternativeName>
        <fullName evidence="4">tRNA pseudouridine(38-40) synthase</fullName>
    </alternativeName>
    <alternativeName>
        <fullName evidence="4">tRNA pseudouridylate synthase I</fullName>
    </alternativeName>
    <alternativeName>
        <fullName evidence="4">tRNA-uridine isomerase I</fullName>
    </alternativeName>
</protein>
<organism evidence="9 10">
    <name type="scientific">Lentiprolixibacter aurantiacus</name>
    <dbReference type="NCBI Taxonomy" id="2993939"/>
    <lineage>
        <taxon>Bacteria</taxon>
        <taxon>Pseudomonadati</taxon>
        <taxon>Bacteroidota</taxon>
        <taxon>Flavobacteriia</taxon>
        <taxon>Flavobacteriales</taxon>
        <taxon>Flavobacteriaceae</taxon>
        <taxon>Lentiprolixibacter</taxon>
    </lineage>
</organism>
<evidence type="ECO:0000256" key="7">
    <source>
        <dbReference type="RuleBase" id="RU003792"/>
    </source>
</evidence>
<comment type="function">
    <text evidence="4">Formation of pseudouridine at positions 38, 39 and 40 in the anticodon stem and loop of transfer RNAs.</text>
</comment>
<dbReference type="EMBL" id="JAPFQP010000002">
    <property type="protein sequence ID" value="MCX2719562.1"/>
    <property type="molecule type" value="Genomic_DNA"/>
</dbReference>
<dbReference type="GO" id="GO:0031119">
    <property type="term" value="P:tRNA pseudouridine synthesis"/>
    <property type="evidence" value="ECO:0007669"/>
    <property type="project" value="UniProtKB-UniRule"/>
</dbReference>
<dbReference type="PANTHER" id="PTHR11142">
    <property type="entry name" value="PSEUDOURIDYLATE SYNTHASE"/>
    <property type="match status" value="1"/>
</dbReference>
<dbReference type="HAMAP" id="MF_00171">
    <property type="entry name" value="TruA"/>
    <property type="match status" value="1"/>
</dbReference>
<evidence type="ECO:0000256" key="6">
    <source>
        <dbReference type="PIRSR" id="PIRSR001430-2"/>
    </source>
</evidence>
<name>A0AAE3SNB0_9FLAO</name>
<evidence type="ECO:0000256" key="5">
    <source>
        <dbReference type="PIRSR" id="PIRSR001430-1"/>
    </source>
</evidence>
<dbReference type="Proteomes" id="UP001207116">
    <property type="component" value="Unassembled WGS sequence"/>
</dbReference>
<feature type="domain" description="Pseudouridine synthase I TruA alpha/beta" evidence="8">
    <location>
        <begin position="151"/>
        <end position="240"/>
    </location>
</feature>
<dbReference type="Gene3D" id="3.30.70.660">
    <property type="entry name" value="Pseudouridine synthase I, catalytic domain, C-terminal subdomain"/>
    <property type="match status" value="1"/>
</dbReference>
<dbReference type="InterPro" id="IPR020103">
    <property type="entry name" value="PsdUridine_synth_cat_dom_sf"/>
</dbReference>
<reference evidence="9" key="1">
    <citation type="submission" date="2022-11" db="EMBL/GenBank/DDBJ databases">
        <title>The characterization of three novel Bacteroidetes species and genomic analysis of their roles in tidal elemental geochemical cycles.</title>
        <authorList>
            <person name="Ma K.-J."/>
        </authorList>
    </citation>
    <scope>NUCLEOTIDE SEQUENCE</scope>
    <source>
        <strain evidence="9">M415</strain>
    </source>
</reference>
<dbReference type="EC" id="5.4.99.12" evidence="4"/>
<evidence type="ECO:0000256" key="2">
    <source>
        <dbReference type="ARBA" id="ARBA00022694"/>
    </source>
</evidence>
<comment type="catalytic activity">
    <reaction evidence="4 7">
        <text>uridine(38/39/40) in tRNA = pseudouridine(38/39/40) in tRNA</text>
        <dbReference type="Rhea" id="RHEA:22376"/>
        <dbReference type="Rhea" id="RHEA-COMP:10085"/>
        <dbReference type="Rhea" id="RHEA-COMP:10087"/>
        <dbReference type="ChEBI" id="CHEBI:65314"/>
        <dbReference type="ChEBI" id="CHEBI:65315"/>
        <dbReference type="EC" id="5.4.99.12"/>
    </reaction>
</comment>
<evidence type="ECO:0000256" key="1">
    <source>
        <dbReference type="ARBA" id="ARBA00009375"/>
    </source>
</evidence>
<evidence type="ECO:0000256" key="4">
    <source>
        <dbReference type="HAMAP-Rule" id="MF_00171"/>
    </source>
</evidence>
<feature type="active site" description="Nucleophile" evidence="4 5">
    <location>
        <position position="57"/>
    </location>
</feature>
<dbReference type="AlphaFoldDB" id="A0AAE3SNB0"/>
<keyword evidence="3 4" id="KW-0413">Isomerase</keyword>
<comment type="caution">
    <text evidence="4">Lacks conserved residue(s) required for the propagation of feature annotation.</text>
</comment>
<comment type="subunit">
    <text evidence="4">Homodimer.</text>
</comment>
<dbReference type="Gene3D" id="3.30.70.580">
    <property type="entry name" value="Pseudouridine synthase I, catalytic domain, N-terminal subdomain"/>
    <property type="match status" value="1"/>
</dbReference>
<accession>A0AAE3SNB0</accession>
<comment type="similarity">
    <text evidence="1 4 7">Belongs to the tRNA pseudouridine synthase TruA family.</text>
</comment>
<gene>
    <name evidence="4" type="primary">truA</name>
    <name evidence="9" type="ORF">OO016_08110</name>
</gene>
<feature type="binding site" evidence="4 6">
    <location>
        <position position="117"/>
    </location>
    <ligand>
        <name>substrate</name>
    </ligand>
</feature>
<sequence length="264" mass="30240">MKMDRHHYLLRIQYLGFRYSGWQRQPEQKTVEGMLLKTLRFVLPGREYKILGSSRTDSRVSSLDGAFELFLEGQPLEDLSKFMDHFNLNLPPDIRIFKILPVQQDFNIINDASYKEYHYLFAFGAKLHPFCAPLMAGFHGELDIPLMQKGASLFIGTHEFSSYTTRDQKGNQQKRKVILSELIPNTVFSASFFPDKSYIFKIGGHGFIRYQVRMIMGALVSLGSGELSLEQLRYSLVEPESLELTYIAPGSGLHLNKLQFKGGK</sequence>
<evidence type="ECO:0000313" key="9">
    <source>
        <dbReference type="EMBL" id="MCX2719562.1"/>
    </source>
</evidence>
<dbReference type="PANTHER" id="PTHR11142:SF0">
    <property type="entry name" value="TRNA PSEUDOURIDINE SYNTHASE-LIKE 1"/>
    <property type="match status" value="1"/>
</dbReference>
<dbReference type="InterPro" id="IPR020095">
    <property type="entry name" value="PsdUridine_synth_TruA_C"/>
</dbReference>
<evidence type="ECO:0000259" key="8">
    <source>
        <dbReference type="Pfam" id="PF01416"/>
    </source>
</evidence>
<comment type="caution">
    <text evidence="9">The sequence shown here is derived from an EMBL/GenBank/DDBJ whole genome shotgun (WGS) entry which is preliminary data.</text>
</comment>
<evidence type="ECO:0000256" key="3">
    <source>
        <dbReference type="ARBA" id="ARBA00023235"/>
    </source>
</evidence>
<dbReference type="SUPFAM" id="SSF55120">
    <property type="entry name" value="Pseudouridine synthase"/>
    <property type="match status" value="1"/>
</dbReference>
<dbReference type="PIRSF" id="PIRSF001430">
    <property type="entry name" value="tRNA_psdUrid_synth"/>
    <property type="match status" value="1"/>
</dbReference>